<evidence type="ECO:0000313" key="4">
    <source>
        <dbReference type="Proteomes" id="UP000057737"/>
    </source>
</evidence>
<dbReference type="EMBL" id="LNCU01000039">
    <property type="protein sequence ID" value="KWV58161.1"/>
    <property type="molecule type" value="Genomic_DNA"/>
</dbReference>
<evidence type="ECO:0000313" key="3">
    <source>
        <dbReference type="EMBL" id="KWV58161.1"/>
    </source>
</evidence>
<keyword evidence="2" id="KW-0535">Nitrogen fixation</keyword>
<comment type="caution">
    <text evidence="3">The sequence shown here is derived from an EMBL/GenBank/DDBJ whole genome shotgun (WGS) entry which is preliminary data.</text>
</comment>
<evidence type="ECO:0000256" key="2">
    <source>
        <dbReference type="ARBA" id="ARBA00023231"/>
    </source>
</evidence>
<dbReference type="Proteomes" id="UP000057737">
    <property type="component" value="Unassembled WGS sequence"/>
</dbReference>
<name>A0A120FQ86_9BRAD</name>
<dbReference type="InterPro" id="IPR007415">
    <property type="entry name" value="Nitrogenase_MoFe_mat_NifZ"/>
</dbReference>
<dbReference type="GO" id="GO:0009399">
    <property type="term" value="P:nitrogen fixation"/>
    <property type="evidence" value="ECO:0007669"/>
    <property type="project" value="InterPro"/>
</dbReference>
<accession>A0A120FQ86</accession>
<gene>
    <name evidence="3" type="ORF">AS156_35700</name>
</gene>
<comment type="similarity">
    <text evidence="1">Belongs to the NifZ family.</text>
</comment>
<dbReference type="Pfam" id="PF04319">
    <property type="entry name" value="NifZ"/>
    <property type="match status" value="1"/>
</dbReference>
<sequence length="79" mass="8606">MIGLDLPKYRSGQRVKSAIDLFNDDSAPNVPPDGVLIGAGQIGEIIRVAMHTEEDVPIYLVDFGQRLVIGCLENEIKAL</sequence>
<evidence type="ECO:0000256" key="1">
    <source>
        <dbReference type="ARBA" id="ARBA00008027"/>
    </source>
</evidence>
<dbReference type="AlphaFoldDB" id="A0A120FQ86"/>
<protein>
    <submittedName>
        <fullName evidence="3">Nitrogen fixation protein NifZ</fullName>
    </submittedName>
</protein>
<organism evidence="3 4">
    <name type="scientific">Bradyrhizobium macuxiense</name>
    <dbReference type="NCBI Taxonomy" id="1755647"/>
    <lineage>
        <taxon>Bacteria</taxon>
        <taxon>Pseudomonadati</taxon>
        <taxon>Pseudomonadota</taxon>
        <taxon>Alphaproteobacteria</taxon>
        <taxon>Hyphomicrobiales</taxon>
        <taxon>Nitrobacteraceae</taxon>
        <taxon>Bradyrhizobium</taxon>
    </lineage>
</organism>
<dbReference type="OrthoDB" id="5297316at2"/>
<keyword evidence="4" id="KW-1185">Reference proteome</keyword>
<dbReference type="RefSeq" id="WP_066503864.1">
    <property type="nucleotide sequence ID" value="NZ_LNCU01000039.1"/>
</dbReference>
<reference evidence="3 4" key="1">
    <citation type="submission" date="2015-11" db="EMBL/GenBank/DDBJ databases">
        <title>Draft Genome Sequence of the Strain BR 10303 (Bradyrhizobium sp.) isolated from nodules of Centrolobium paraense.</title>
        <authorList>
            <person name="Zelli J.E."/>
            <person name="Simoes-Araujo J.L."/>
            <person name="Barauna A.C."/>
            <person name="Silva K."/>
        </authorList>
    </citation>
    <scope>NUCLEOTIDE SEQUENCE [LARGE SCALE GENOMIC DNA]</scope>
    <source>
        <strain evidence="3 4">BR 10303</strain>
    </source>
</reference>
<proteinExistence type="inferred from homology"/>